<dbReference type="PANTHER" id="PTHR42711">
    <property type="entry name" value="ABC TRANSPORTER ATP-BINDING PROTEIN"/>
    <property type="match status" value="1"/>
</dbReference>
<dbReference type="GO" id="GO:0005886">
    <property type="term" value="C:plasma membrane"/>
    <property type="evidence" value="ECO:0007669"/>
    <property type="project" value="UniProtKB-SubCell"/>
</dbReference>
<proteinExistence type="inferred from homology"/>
<name>A0A852UQD0_9ACTN</name>
<comment type="caution">
    <text evidence="9">The sequence shown here is derived from an EMBL/GenBank/DDBJ whole genome shotgun (WGS) entry which is preliminary data.</text>
</comment>
<evidence type="ECO:0000256" key="3">
    <source>
        <dbReference type="ARBA" id="ARBA00022448"/>
    </source>
</evidence>
<gene>
    <name evidence="9" type="ORF">HDA43_001886</name>
</gene>
<protein>
    <submittedName>
        <fullName evidence="9">ABC-type multidrug transport system ATPase subunit</fullName>
    </submittedName>
</protein>
<keyword evidence="4" id="KW-0547">Nucleotide-binding</keyword>
<organism evidence="9 10">
    <name type="scientific">Streptosporangium sandarakinum</name>
    <dbReference type="NCBI Taxonomy" id="1260955"/>
    <lineage>
        <taxon>Bacteria</taxon>
        <taxon>Bacillati</taxon>
        <taxon>Actinomycetota</taxon>
        <taxon>Actinomycetes</taxon>
        <taxon>Streptosporangiales</taxon>
        <taxon>Streptosporangiaceae</taxon>
        <taxon>Streptosporangium</taxon>
    </lineage>
</organism>
<dbReference type="InterPro" id="IPR003593">
    <property type="entry name" value="AAA+_ATPase"/>
</dbReference>
<dbReference type="PANTHER" id="PTHR42711:SF5">
    <property type="entry name" value="ABC TRANSPORTER ATP-BINDING PROTEIN NATA"/>
    <property type="match status" value="1"/>
</dbReference>
<feature type="compositionally biased region" description="Basic and acidic residues" evidence="7">
    <location>
        <begin position="226"/>
        <end position="237"/>
    </location>
</feature>
<keyword evidence="10" id="KW-1185">Reference proteome</keyword>
<evidence type="ECO:0000256" key="5">
    <source>
        <dbReference type="ARBA" id="ARBA00022840"/>
    </source>
</evidence>
<keyword evidence="3" id="KW-0813">Transport</keyword>
<evidence type="ECO:0000256" key="7">
    <source>
        <dbReference type="SAM" id="MobiDB-lite"/>
    </source>
</evidence>
<keyword evidence="6" id="KW-0046">Antibiotic resistance</keyword>
<feature type="compositionally biased region" description="Low complexity" evidence="7">
    <location>
        <begin position="202"/>
        <end position="215"/>
    </location>
</feature>
<evidence type="ECO:0000256" key="4">
    <source>
        <dbReference type="ARBA" id="ARBA00022741"/>
    </source>
</evidence>
<evidence type="ECO:0000256" key="6">
    <source>
        <dbReference type="ARBA" id="ARBA00023251"/>
    </source>
</evidence>
<evidence type="ECO:0000256" key="2">
    <source>
        <dbReference type="ARBA" id="ARBA00005417"/>
    </source>
</evidence>
<dbReference type="PROSITE" id="PS50893">
    <property type="entry name" value="ABC_TRANSPORTER_2"/>
    <property type="match status" value="1"/>
</dbReference>
<dbReference type="Gene3D" id="3.40.50.300">
    <property type="entry name" value="P-loop containing nucleotide triphosphate hydrolases"/>
    <property type="match status" value="1"/>
</dbReference>
<evidence type="ECO:0000313" key="10">
    <source>
        <dbReference type="Proteomes" id="UP000576393"/>
    </source>
</evidence>
<dbReference type="InterPro" id="IPR050763">
    <property type="entry name" value="ABC_transporter_ATP-binding"/>
</dbReference>
<dbReference type="EMBL" id="JACCCO010000001">
    <property type="protein sequence ID" value="NYF39727.1"/>
    <property type="molecule type" value="Genomic_DNA"/>
</dbReference>
<evidence type="ECO:0000256" key="1">
    <source>
        <dbReference type="ARBA" id="ARBA00004202"/>
    </source>
</evidence>
<dbReference type="InterPro" id="IPR003439">
    <property type="entry name" value="ABC_transporter-like_ATP-bd"/>
</dbReference>
<comment type="subcellular location">
    <subcellularLocation>
        <location evidence="1">Cell membrane</location>
        <topology evidence="1">Peripheral membrane protein</topology>
    </subcellularLocation>
</comment>
<dbReference type="AlphaFoldDB" id="A0A852UQD0"/>
<feature type="domain" description="ABC transporter" evidence="8">
    <location>
        <begin position="1"/>
        <end position="233"/>
    </location>
</feature>
<dbReference type="GO" id="GO:0005524">
    <property type="term" value="F:ATP binding"/>
    <property type="evidence" value="ECO:0007669"/>
    <property type="project" value="UniProtKB-KW"/>
</dbReference>
<dbReference type="Proteomes" id="UP000576393">
    <property type="component" value="Unassembled WGS sequence"/>
</dbReference>
<dbReference type="SUPFAM" id="SSF52540">
    <property type="entry name" value="P-loop containing nucleoside triphosphate hydrolases"/>
    <property type="match status" value="1"/>
</dbReference>
<evidence type="ECO:0000259" key="8">
    <source>
        <dbReference type="PROSITE" id="PS50893"/>
    </source>
</evidence>
<evidence type="ECO:0000313" key="9">
    <source>
        <dbReference type="EMBL" id="NYF39727.1"/>
    </source>
</evidence>
<dbReference type="GO" id="GO:0046677">
    <property type="term" value="P:response to antibiotic"/>
    <property type="evidence" value="ECO:0007669"/>
    <property type="project" value="UniProtKB-KW"/>
</dbReference>
<keyword evidence="5" id="KW-0067">ATP-binding</keyword>
<feature type="region of interest" description="Disordered" evidence="7">
    <location>
        <begin position="198"/>
        <end position="237"/>
    </location>
</feature>
<dbReference type="RefSeq" id="WP_179819344.1">
    <property type="nucleotide sequence ID" value="NZ_JACCCO010000001.1"/>
</dbReference>
<dbReference type="InterPro" id="IPR027417">
    <property type="entry name" value="P-loop_NTPase"/>
</dbReference>
<reference evidence="9 10" key="1">
    <citation type="submission" date="2020-07" db="EMBL/GenBank/DDBJ databases">
        <title>Sequencing the genomes of 1000 actinobacteria strains.</title>
        <authorList>
            <person name="Klenk H.-P."/>
        </authorList>
    </citation>
    <scope>NUCLEOTIDE SEQUENCE [LARGE SCALE GENOMIC DNA]</scope>
    <source>
        <strain evidence="9 10">DSM 45763</strain>
    </source>
</reference>
<dbReference type="SMART" id="SM00382">
    <property type="entry name" value="AAA"/>
    <property type="match status" value="1"/>
</dbReference>
<comment type="similarity">
    <text evidence="2">Belongs to the ABC transporter superfamily.</text>
</comment>
<sequence>MRAADLSLKGDHGWAYRDVTLHAEPGCVTAITGQAGSGRTSLLLTLAGRMKPTGGTISVAGHTSPKAIRRIAALGLVDGVNDLEKALSVGEHLHERSPGLLRRGRQEARAARALELAGLDLPPDDRTLVRDLGREQRIRLGIALALLDEPGLLVADNIDIGVTADQEEAIWGTLSDLAGLGLTIVASCVEDAPAPSVHLPSGAAAREAAARGAEAVPDGDGENDGQETRKGHEGEDR</sequence>
<dbReference type="GO" id="GO:0016887">
    <property type="term" value="F:ATP hydrolysis activity"/>
    <property type="evidence" value="ECO:0007669"/>
    <property type="project" value="InterPro"/>
</dbReference>
<dbReference type="Pfam" id="PF00005">
    <property type="entry name" value="ABC_tran"/>
    <property type="match status" value="1"/>
</dbReference>
<accession>A0A852UQD0</accession>